<dbReference type="PANTHER" id="PTHR30283">
    <property type="entry name" value="PEROXIDE STRESS RESPONSE PROTEIN YAAA"/>
    <property type="match status" value="1"/>
</dbReference>
<evidence type="ECO:0008006" key="3">
    <source>
        <dbReference type="Google" id="ProtNLM"/>
    </source>
</evidence>
<dbReference type="GO" id="GO:0005829">
    <property type="term" value="C:cytosol"/>
    <property type="evidence" value="ECO:0007669"/>
    <property type="project" value="TreeGrafter"/>
</dbReference>
<reference evidence="1" key="1">
    <citation type="submission" date="2015-04" db="EMBL/GenBank/DDBJ databases">
        <title>Complete genome sequence of Microbacterium chocolatum SIT 101, a bacterium enantioselectively hydrolyzing mesomeric diesters.</title>
        <authorList>
            <person name="Li X."/>
            <person name="Xu Y."/>
        </authorList>
    </citation>
    <scope>NUCLEOTIDE SEQUENCE [LARGE SCALE GENOMIC DNA]</scope>
    <source>
        <strain evidence="1">SIT 101</strain>
    </source>
</reference>
<keyword evidence="2" id="KW-1185">Reference proteome</keyword>
<dbReference type="Proteomes" id="UP000037737">
    <property type="component" value="Unassembled WGS sequence"/>
</dbReference>
<dbReference type="InterPro" id="IPR005583">
    <property type="entry name" value="YaaA"/>
</dbReference>
<dbReference type="Pfam" id="PF03883">
    <property type="entry name" value="H2O2_YaaD"/>
    <property type="match status" value="1"/>
</dbReference>
<gene>
    <name evidence="1" type="ORF">XI38_07065</name>
</gene>
<dbReference type="GO" id="GO:0033194">
    <property type="term" value="P:response to hydroperoxide"/>
    <property type="evidence" value="ECO:0007669"/>
    <property type="project" value="TreeGrafter"/>
</dbReference>
<sequence>MLILLPPSETKRSGGTDAPMTAQEWAHPGLTPQRTAVAEALVALSADPERAAKVLGLGPRQLDDIRRNAELATAATMPAVDRYTGVLFDALGATTLSAAARRWLAAHVHIHSAPFGPVAALDPIPAYRLGAAVSLPGLPSSKRVWADAVSRALAEAAPDFLLDLRSQAYVALGPIPAGVPSAYVRVVSEGADGVARALNHFNKRTKGELVRDLAEARPRIRSRAGFLSWAAEAGWDARDDPSGGILLVARAAAD</sequence>
<proteinExistence type="predicted"/>
<evidence type="ECO:0000313" key="1">
    <source>
        <dbReference type="EMBL" id="KOS11026.1"/>
    </source>
</evidence>
<dbReference type="PANTHER" id="PTHR30283:SF4">
    <property type="entry name" value="PEROXIDE STRESS RESISTANCE PROTEIN YAAA"/>
    <property type="match status" value="1"/>
</dbReference>
<dbReference type="AlphaFoldDB" id="A0A0M8MEU0"/>
<evidence type="ECO:0000313" key="2">
    <source>
        <dbReference type="Proteomes" id="UP000037737"/>
    </source>
</evidence>
<comment type="caution">
    <text evidence="1">The sequence shown here is derived from an EMBL/GenBank/DDBJ whole genome shotgun (WGS) entry which is preliminary data.</text>
</comment>
<dbReference type="PATRIC" id="fig|84292.3.peg.1442"/>
<dbReference type="EMBL" id="LAVO01000006">
    <property type="protein sequence ID" value="KOS11026.1"/>
    <property type="molecule type" value="Genomic_DNA"/>
</dbReference>
<name>A0A0M8MEU0_9MICO</name>
<dbReference type="OrthoDB" id="3210767at2"/>
<organism evidence="1 2">
    <name type="scientific">Microbacterium aurantiacum</name>
    <dbReference type="NCBI Taxonomy" id="162393"/>
    <lineage>
        <taxon>Bacteria</taxon>
        <taxon>Bacillati</taxon>
        <taxon>Actinomycetota</taxon>
        <taxon>Actinomycetes</taxon>
        <taxon>Micrococcales</taxon>
        <taxon>Microbacteriaceae</taxon>
        <taxon>Microbacterium</taxon>
    </lineage>
</organism>
<dbReference type="KEGG" id="mcw:A8L33_08100"/>
<accession>A0A0M8MEU0</accession>
<protein>
    <recommendedName>
        <fullName evidence="3">Peroxide stress protein YaaA</fullName>
    </recommendedName>
</protein>